<dbReference type="InterPro" id="IPR012394">
    <property type="entry name" value="Aldehyde_DH_NAD(P)"/>
</dbReference>
<dbReference type="FunFam" id="3.40.605.10:FF:000004">
    <property type="entry name" value="Aldehyde dehydrogenase"/>
    <property type="match status" value="1"/>
</dbReference>
<comment type="caution">
    <text evidence="13">The sequence shown here is derived from an EMBL/GenBank/DDBJ whole genome shotgun (WGS) entry which is preliminary data.</text>
</comment>
<dbReference type="EMBL" id="BCMY01000028">
    <property type="protein sequence ID" value="GAQ47401.1"/>
    <property type="molecule type" value="Genomic_DNA"/>
</dbReference>
<dbReference type="GO" id="GO:0016117">
    <property type="term" value="P:carotenoid biosynthetic process"/>
    <property type="evidence" value="ECO:0007669"/>
    <property type="project" value="UniProtKB-KW"/>
</dbReference>
<dbReference type="GO" id="GO:0005737">
    <property type="term" value="C:cytoplasm"/>
    <property type="evidence" value="ECO:0007669"/>
    <property type="project" value="TreeGrafter"/>
</dbReference>
<protein>
    <recommendedName>
        <fullName evidence="9">Beta-apo-4'-carotenal oxygenase</fullName>
        <ecNumber evidence="8">1.2.1.82</ecNumber>
    </recommendedName>
    <alternativeName>
        <fullName evidence="10">Beta-apo-4'-carotenal dehydrogenase</fullName>
    </alternativeName>
</protein>
<comment type="similarity">
    <text evidence="2">Belongs to the aldehyde dehydrogenase family.</text>
</comment>
<dbReference type="PANTHER" id="PTHR43570">
    <property type="entry name" value="ALDEHYDE DEHYDROGENASE"/>
    <property type="match status" value="1"/>
</dbReference>
<accession>A0A100IU39</accession>
<dbReference type="InterPro" id="IPR016161">
    <property type="entry name" value="Ald_DH/histidinol_DH"/>
</dbReference>
<dbReference type="VEuPathDB" id="FungiDB:M747DRAFT_324251"/>
<dbReference type="SUPFAM" id="SSF53720">
    <property type="entry name" value="ALDH-like"/>
    <property type="match status" value="1"/>
</dbReference>
<dbReference type="PROSITE" id="PS00070">
    <property type="entry name" value="ALDEHYDE_DEHYDR_CYS"/>
    <property type="match status" value="1"/>
</dbReference>
<dbReference type="InterPro" id="IPR016162">
    <property type="entry name" value="Ald_DH_N"/>
</dbReference>
<feature type="transmembrane region" description="Helical" evidence="11">
    <location>
        <begin position="396"/>
        <end position="417"/>
    </location>
</feature>
<feature type="domain" description="Major facilitator superfamily (MFS) profile" evidence="12">
    <location>
        <begin position="12"/>
        <end position="451"/>
    </location>
</feature>
<keyword evidence="5 11" id="KW-1133">Transmembrane helix</keyword>
<evidence type="ECO:0000256" key="11">
    <source>
        <dbReference type="SAM" id="Phobius"/>
    </source>
</evidence>
<dbReference type="InterPro" id="IPR016163">
    <property type="entry name" value="Ald_DH_C"/>
</dbReference>
<dbReference type="CDD" id="cd07135">
    <property type="entry name" value="ALDH_F14-YMR110C"/>
    <property type="match status" value="1"/>
</dbReference>
<feature type="transmembrane region" description="Helical" evidence="11">
    <location>
        <begin position="61"/>
        <end position="82"/>
    </location>
</feature>
<evidence type="ECO:0000256" key="8">
    <source>
        <dbReference type="ARBA" id="ARBA00066967"/>
    </source>
</evidence>
<feature type="transmembrane region" description="Helical" evidence="11">
    <location>
        <begin position="363"/>
        <end position="384"/>
    </location>
</feature>
<evidence type="ECO:0000256" key="9">
    <source>
        <dbReference type="ARBA" id="ARBA00071369"/>
    </source>
</evidence>
<sequence length="1078" mass="119031">MRHAFTWNMLIAYAIIATSVFSYGFDDAVYSTIQTMDSFEKQFGTYDSSTGEYGFSTQHLAFLNSLGLPAKAAGTFIGWAIGEYYGRRTCFIGMQLMCIIGISVSYSATTFGQILAGRMIVQCFIGWEDWLVPMFLGEICPTVVRGATVVVYVFAHIFGSFICAIITYETAKLEGNAAWKIPIGVMWTFPCFILLCSWLVPESPRWLVRKNKIQAATKQLEYLNKGKDVDVAGEVAFLQAAVEANAQTKGSWAELLQGTNRRRTMIAVMTAAFNQLTGQSFVSQYGSLFVKSLKVMNPFAFTLGSRGISTVGPLVTFSLVDTTGRRPIYLIGGTMTTALLMICGGLGTGTITDGKKRGVCGVLMMYGLFYIMSFGSISVITGAETPHLRLRDKTSVVAWLIRIVCDFAVSYSLPYLLDAPYADLQSKVGFIYGSLAAVGVACGYFFLPELTGRSLEELEDMWQRRIPARKFADWESDRTGSIGAKVTEMEGETEDAEKAKGGLSRYKRGCHGLAAIKSIPSLLVPERSLLHLSSFPWIEEATTQTQLLYSLLSINNHHNNSTMAFTTEVEFDQAYASVRAAFASGRTKSKDWRRHQLKRAWWMVEDNKDRILDALRADLNKHPLEAMLGEITGLQNDILRTLDKLDEWTKDEKPTRWDPINFLGGTVVRQEPLGVSLIIGAWNFPFMLILQPLVAAIAAGCAVVLKPSDVAQASQDLLMEIVPMYMDRDAITCVSAGPSEMKHILESRFDHIFYTGSANVAKIIYAAAAKHLTPVTLELGGQGPAIVAPSANIDLAAKHIAWAKFSNAGQICVNVNHVLIDPSIREAFVTRLIHYFDEFTGGRDNKPDYYSRIINERNFDRLESLLDRTSGKVIHGGIRDRQNRYFGPTIVVDVSPDDPLLSEELFGPILPIIDADLDTAISFTRSIEHPLALYAFTNIESEKKRIQNETSSGGVTFNDCLLHAAALDAPFGGVGNSGIGSYHGKYGILAFSHLRTYTNAIPTWMEGAMGARYPPYSDTNMRKLSPPAKAPFDREGNDTTSRSKVLSAAATLAVLGISVWMFGAREKLPPYGRNWLRK</sequence>
<dbReference type="GO" id="GO:0016020">
    <property type="term" value="C:membrane"/>
    <property type="evidence" value="ECO:0007669"/>
    <property type="project" value="UniProtKB-SubCell"/>
</dbReference>
<evidence type="ECO:0000256" key="3">
    <source>
        <dbReference type="ARBA" id="ARBA00022692"/>
    </source>
</evidence>
<dbReference type="VEuPathDB" id="FungiDB:An08g08510"/>
<dbReference type="Gene3D" id="1.20.1250.20">
    <property type="entry name" value="MFS general substrate transporter like domains"/>
    <property type="match status" value="1"/>
</dbReference>
<dbReference type="VEuPathDB" id="FungiDB:An08g08520"/>
<feature type="transmembrane region" description="Helical" evidence="11">
    <location>
        <begin position="180"/>
        <end position="200"/>
    </location>
</feature>
<dbReference type="InterPro" id="IPR020846">
    <property type="entry name" value="MFS_dom"/>
</dbReference>
<dbReference type="InterPro" id="IPR016160">
    <property type="entry name" value="Ald_DH_CS_CYS"/>
</dbReference>
<name>A0A100IU39_ASPNG</name>
<feature type="transmembrane region" description="Helical" evidence="11">
    <location>
        <begin position="328"/>
        <end position="351"/>
    </location>
</feature>
<dbReference type="PaxDb" id="5061-CADANGAP00007043"/>
<dbReference type="Pfam" id="PF00083">
    <property type="entry name" value="Sugar_tr"/>
    <property type="match status" value="1"/>
</dbReference>
<dbReference type="GO" id="GO:0022857">
    <property type="term" value="F:transmembrane transporter activity"/>
    <property type="evidence" value="ECO:0007669"/>
    <property type="project" value="InterPro"/>
</dbReference>
<feature type="transmembrane region" description="Helical" evidence="11">
    <location>
        <begin position="429"/>
        <end position="447"/>
    </location>
</feature>
<keyword evidence="3 11" id="KW-0812">Transmembrane</keyword>
<dbReference type="OrthoDB" id="440325at2759"/>
<evidence type="ECO:0000256" key="7">
    <source>
        <dbReference type="ARBA" id="ARBA00023136"/>
    </source>
</evidence>
<dbReference type="OMA" id="HIAWAKF"/>
<dbReference type="Proteomes" id="UP000068243">
    <property type="component" value="Unassembled WGS sequence"/>
</dbReference>
<dbReference type="InterPro" id="IPR005828">
    <property type="entry name" value="MFS_sugar_transport-like"/>
</dbReference>
<dbReference type="AlphaFoldDB" id="A0A100IU39"/>
<keyword evidence="6" id="KW-0560">Oxidoreductase</keyword>
<feature type="transmembrane region" description="Helical" evidence="11">
    <location>
        <begin position="149"/>
        <end position="168"/>
    </location>
</feature>
<gene>
    <name evidence="13" type="ORF">ABL_10062</name>
</gene>
<dbReference type="PANTHER" id="PTHR43570:SF16">
    <property type="entry name" value="ALDEHYDE DEHYDROGENASE TYPE III, ISOFORM Q"/>
    <property type="match status" value="1"/>
</dbReference>
<evidence type="ECO:0000259" key="12">
    <source>
        <dbReference type="PROSITE" id="PS50850"/>
    </source>
</evidence>
<dbReference type="Gene3D" id="3.40.605.10">
    <property type="entry name" value="Aldehyde Dehydrogenase, Chain A, domain 1"/>
    <property type="match status" value="1"/>
</dbReference>
<proteinExistence type="inferred from homology"/>
<dbReference type="VEuPathDB" id="FungiDB:ASPNIDRAFT2_1160823"/>
<evidence type="ECO:0000256" key="1">
    <source>
        <dbReference type="ARBA" id="ARBA00004141"/>
    </source>
</evidence>
<keyword evidence="7 11" id="KW-0472">Membrane</keyword>
<reference evidence="14" key="1">
    <citation type="journal article" date="2016" name="Genome Announc.">
        <title>Draft genome sequence of Aspergillus niger strain An76.</title>
        <authorList>
            <person name="Gong W."/>
            <person name="Cheng Z."/>
            <person name="Zhang H."/>
            <person name="Liu L."/>
            <person name="Gao P."/>
            <person name="Wang L."/>
        </authorList>
    </citation>
    <scope>NUCLEOTIDE SEQUENCE [LARGE SCALE GENOMIC DNA]</scope>
    <source>
        <strain evidence="14">An76</strain>
    </source>
</reference>
<dbReference type="GO" id="GO:0006081">
    <property type="term" value="P:aldehyde metabolic process"/>
    <property type="evidence" value="ECO:0007669"/>
    <property type="project" value="InterPro"/>
</dbReference>
<dbReference type="GO" id="GO:0004029">
    <property type="term" value="F:aldehyde dehydrogenase (NAD+) activity"/>
    <property type="evidence" value="ECO:0007669"/>
    <property type="project" value="TreeGrafter"/>
</dbReference>
<evidence type="ECO:0000313" key="14">
    <source>
        <dbReference type="Proteomes" id="UP000068243"/>
    </source>
</evidence>
<feature type="transmembrane region" description="Helical" evidence="11">
    <location>
        <begin position="89"/>
        <end position="108"/>
    </location>
</feature>
<keyword evidence="4" id="KW-0125">Carotenoid biosynthesis</keyword>
<evidence type="ECO:0000256" key="5">
    <source>
        <dbReference type="ARBA" id="ARBA00022989"/>
    </source>
</evidence>
<evidence type="ECO:0000256" key="4">
    <source>
        <dbReference type="ARBA" id="ARBA00022746"/>
    </source>
</evidence>
<dbReference type="Pfam" id="PF00171">
    <property type="entry name" value="Aldedh"/>
    <property type="match status" value="1"/>
</dbReference>
<dbReference type="Gene3D" id="3.40.309.10">
    <property type="entry name" value="Aldehyde Dehydrogenase, Chain A, domain 2"/>
    <property type="match status" value="1"/>
</dbReference>
<dbReference type="InterPro" id="IPR036259">
    <property type="entry name" value="MFS_trans_sf"/>
</dbReference>
<dbReference type="PROSITE" id="PS50850">
    <property type="entry name" value="MFS"/>
    <property type="match status" value="1"/>
</dbReference>
<dbReference type="EC" id="1.2.1.82" evidence="8"/>
<dbReference type="InterPro" id="IPR015590">
    <property type="entry name" value="Aldehyde_DH_dom"/>
</dbReference>
<comment type="subcellular location">
    <subcellularLocation>
        <location evidence="1">Membrane</location>
        <topology evidence="1">Multi-pass membrane protein</topology>
    </subcellularLocation>
</comment>
<dbReference type="SUPFAM" id="SSF103473">
    <property type="entry name" value="MFS general substrate transporter"/>
    <property type="match status" value="1"/>
</dbReference>
<evidence type="ECO:0000256" key="10">
    <source>
        <dbReference type="ARBA" id="ARBA00082640"/>
    </source>
</evidence>
<dbReference type="VEuPathDB" id="FungiDB:ATCC64974_99840"/>
<organism evidence="13 14">
    <name type="scientific">Aspergillus niger</name>
    <dbReference type="NCBI Taxonomy" id="5061"/>
    <lineage>
        <taxon>Eukaryota</taxon>
        <taxon>Fungi</taxon>
        <taxon>Dikarya</taxon>
        <taxon>Ascomycota</taxon>
        <taxon>Pezizomycotina</taxon>
        <taxon>Eurotiomycetes</taxon>
        <taxon>Eurotiomycetidae</taxon>
        <taxon>Eurotiales</taxon>
        <taxon>Aspergillaceae</taxon>
        <taxon>Aspergillus</taxon>
        <taxon>Aspergillus subgen. Circumdati</taxon>
    </lineage>
</organism>
<feature type="transmembrane region" description="Helical" evidence="11">
    <location>
        <begin position="7"/>
        <end position="25"/>
    </location>
</feature>
<evidence type="ECO:0000256" key="2">
    <source>
        <dbReference type="ARBA" id="ARBA00009986"/>
    </source>
</evidence>
<dbReference type="SMR" id="A0A100IU39"/>
<evidence type="ECO:0000313" key="13">
    <source>
        <dbReference type="EMBL" id="GAQ47401.1"/>
    </source>
</evidence>
<evidence type="ECO:0000256" key="6">
    <source>
        <dbReference type="ARBA" id="ARBA00023002"/>
    </source>
</evidence>